<dbReference type="EMBL" id="CP064782">
    <property type="protein sequence ID" value="QWT48069.1"/>
    <property type="molecule type" value="Genomic_DNA"/>
</dbReference>
<evidence type="ECO:0000313" key="4">
    <source>
        <dbReference type="EMBL" id="QWT48069.1"/>
    </source>
</evidence>
<dbReference type="Pfam" id="PF02678">
    <property type="entry name" value="Pirin"/>
    <property type="match status" value="1"/>
</dbReference>
<dbReference type="Pfam" id="PF17954">
    <property type="entry name" value="Pirin_C_2"/>
    <property type="match status" value="1"/>
</dbReference>
<dbReference type="PANTHER" id="PTHR43212:SF3">
    <property type="entry name" value="QUERCETIN 2,3-DIOXYGENASE"/>
    <property type="match status" value="1"/>
</dbReference>
<protein>
    <submittedName>
        <fullName evidence="4">Pirin family protein</fullName>
    </submittedName>
</protein>
<gene>
    <name evidence="4" type="ORF">Azoinq_09305</name>
</gene>
<reference evidence="4" key="1">
    <citation type="submission" date="2020-11" db="EMBL/GenBank/DDBJ databases">
        <title>Azospira inquinata sp. nov.</title>
        <authorList>
            <person name="Moe W.M."/>
            <person name="Mikes M.C."/>
        </authorList>
    </citation>
    <scope>NUCLEOTIDE SEQUENCE</scope>
    <source>
        <strain evidence="4">Azo-3</strain>
    </source>
</reference>
<comment type="similarity">
    <text evidence="1">Belongs to the pirin family.</text>
</comment>
<dbReference type="InterPro" id="IPR012093">
    <property type="entry name" value="Pirin"/>
</dbReference>
<dbReference type="PANTHER" id="PTHR43212">
    <property type="entry name" value="QUERCETIN 2,3-DIOXYGENASE"/>
    <property type="match status" value="1"/>
</dbReference>
<dbReference type="InterPro" id="IPR003829">
    <property type="entry name" value="Pirin_N_dom"/>
</dbReference>
<feature type="domain" description="Pirin N-terminal" evidence="2">
    <location>
        <begin position="10"/>
        <end position="119"/>
    </location>
</feature>
<evidence type="ECO:0000313" key="5">
    <source>
        <dbReference type="Proteomes" id="UP000683428"/>
    </source>
</evidence>
<proteinExistence type="inferred from homology"/>
<keyword evidence="5" id="KW-1185">Reference proteome</keyword>
<evidence type="ECO:0000259" key="2">
    <source>
        <dbReference type="Pfam" id="PF02678"/>
    </source>
</evidence>
<dbReference type="RefSeq" id="WP_216129745.1">
    <property type="nucleotide sequence ID" value="NZ_CP064782.1"/>
</dbReference>
<dbReference type="Proteomes" id="UP000683428">
    <property type="component" value="Chromosome"/>
</dbReference>
<evidence type="ECO:0000259" key="3">
    <source>
        <dbReference type="Pfam" id="PF17954"/>
    </source>
</evidence>
<dbReference type="InterPro" id="IPR041602">
    <property type="entry name" value="Quercetinase_C"/>
</dbReference>
<sequence>MIQLRAASDRGHADYGWLVTHYSFSFGDYYDPGEMGWGALRVINDDFIAPGSGFGPHGHKDMEILTYVLSGTLEHRDSLGHGGRLGPGEVQRMSAGRGIRHSEVNPSPDTPLRLLQIWIEPGQPGREPGYEQRPAPDEAKRGRLLPIASPDGREGSTTLGQDALVYASLLAPGEGLDYTLAPERLAYVHLIRGELEINGVPLSPGDGAKIAPEPHRDHLAFRLPSRPETVMSSGQTGTPDLTEFLLFDLPPL</sequence>
<evidence type="ECO:0000256" key="1">
    <source>
        <dbReference type="RuleBase" id="RU003457"/>
    </source>
</evidence>
<dbReference type="CDD" id="cd02910">
    <property type="entry name" value="cupin_Yhhw_N"/>
    <property type="match status" value="1"/>
</dbReference>
<organism evidence="4 5">
    <name type="scientific">Azospira inquinata</name>
    <dbReference type="NCBI Taxonomy" id="2785627"/>
    <lineage>
        <taxon>Bacteria</taxon>
        <taxon>Pseudomonadati</taxon>
        <taxon>Pseudomonadota</taxon>
        <taxon>Betaproteobacteria</taxon>
        <taxon>Rhodocyclales</taxon>
        <taxon>Rhodocyclaceae</taxon>
        <taxon>Azospira</taxon>
    </lineage>
</organism>
<accession>A0A975SKM1</accession>
<name>A0A975SKM1_9RHOO</name>
<feature type="domain" description="Quercetin 2,3-dioxygenase C-terminal cupin" evidence="3">
    <location>
        <begin position="147"/>
        <end position="214"/>
    </location>
</feature>
<dbReference type="AlphaFoldDB" id="A0A975SKM1"/>
<dbReference type="KEGG" id="aiq:Azoinq_09305"/>